<evidence type="ECO:0000256" key="2">
    <source>
        <dbReference type="SAM" id="MobiDB-lite"/>
    </source>
</evidence>
<feature type="compositionally biased region" description="Polar residues" evidence="2">
    <location>
        <begin position="146"/>
        <end position="156"/>
    </location>
</feature>
<reference evidence="3" key="1">
    <citation type="submission" date="2020-05" db="EMBL/GenBank/DDBJ databases">
        <title>Mycena genomes resolve the evolution of fungal bioluminescence.</title>
        <authorList>
            <person name="Tsai I.J."/>
        </authorList>
    </citation>
    <scope>NUCLEOTIDE SEQUENCE</scope>
    <source>
        <strain evidence="3">110903Hualien_Pintung</strain>
    </source>
</reference>
<keyword evidence="4" id="KW-1185">Reference proteome</keyword>
<sequence>MPSSSTPNSPAAIKKLEKQLNKEAKRESTEIKEALKAVQTMEKLKAKAQKASNKAEETIEKVTKLETATLKALNKATHQHDAALTDLRAAERDAELKRQEDKRISTDLDAKKALLAESLHAQAANTEKRATQIRELREEAGLIPKETTTGTATPDSRLSDDSSA</sequence>
<comment type="caution">
    <text evidence="3">The sequence shown here is derived from an EMBL/GenBank/DDBJ whole genome shotgun (WGS) entry which is preliminary data.</text>
</comment>
<dbReference type="AlphaFoldDB" id="A0A8H6T9P0"/>
<dbReference type="Proteomes" id="UP000613580">
    <property type="component" value="Unassembled WGS sequence"/>
</dbReference>
<feature type="region of interest" description="Disordered" evidence="2">
    <location>
        <begin position="123"/>
        <end position="164"/>
    </location>
</feature>
<dbReference type="OrthoDB" id="3364747at2759"/>
<feature type="compositionally biased region" description="Basic and acidic residues" evidence="2">
    <location>
        <begin position="126"/>
        <end position="140"/>
    </location>
</feature>
<feature type="coiled-coil region" evidence="1">
    <location>
        <begin position="17"/>
        <end position="93"/>
    </location>
</feature>
<dbReference type="EMBL" id="JACAZE010000006">
    <property type="protein sequence ID" value="KAF7313446.1"/>
    <property type="molecule type" value="Genomic_DNA"/>
</dbReference>
<organism evidence="3 4">
    <name type="scientific">Mycena chlorophos</name>
    <name type="common">Agaric fungus</name>
    <name type="synonym">Agaricus chlorophos</name>
    <dbReference type="NCBI Taxonomy" id="658473"/>
    <lineage>
        <taxon>Eukaryota</taxon>
        <taxon>Fungi</taxon>
        <taxon>Dikarya</taxon>
        <taxon>Basidiomycota</taxon>
        <taxon>Agaricomycotina</taxon>
        <taxon>Agaricomycetes</taxon>
        <taxon>Agaricomycetidae</taxon>
        <taxon>Agaricales</taxon>
        <taxon>Marasmiineae</taxon>
        <taxon>Mycenaceae</taxon>
        <taxon>Mycena</taxon>
    </lineage>
</organism>
<evidence type="ECO:0000256" key="1">
    <source>
        <dbReference type="SAM" id="Coils"/>
    </source>
</evidence>
<proteinExistence type="predicted"/>
<gene>
    <name evidence="3" type="ORF">HMN09_00500500</name>
</gene>
<evidence type="ECO:0000313" key="3">
    <source>
        <dbReference type="EMBL" id="KAF7313446.1"/>
    </source>
</evidence>
<keyword evidence="1" id="KW-0175">Coiled coil</keyword>
<name>A0A8H6T9P0_MYCCL</name>
<evidence type="ECO:0000313" key="4">
    <source>
        <dbReference type="Proteomes" id="UP000613580"/>
    </source>
</evidence>
<protein>
    <submittedName>
        <fullName evidence="3">Uncharacterized protein</fullName>
    </submittedName>
</protein>
<accession>A0A8H6T9P0</accession>